<evidence type="ECO:0000256" key="1">
    <source>
        <dbReference type="ARBA" id="ARBA00022679"/>
    </source>
</evidence>
<dbReference type="OrthoDB" id="9781472at2"/>
<accession>A0A154VQ78</accession>
<evidence type="ECO:0000313" key="2">
    <source>
        <dbReference type="EMBL" id="KZD03425.1"/>
    </source>
</evidence>
<dbReference type="InterPro" id="IPR050483">
    <property type="entry name" value="CoA-transferase_III_domain"/>
</dbReference>
<name>A0A154VQ78_9PROT</name>
<comment type="caution">
    <text evidence="2">The sequence shown here is derived from an EMBL/GenBank/DDBJ whole genome shotgun (WGS) entry which is preliminary data.</text>
</comment>
<dbReference type="Pfam" id="PF02515">
    <property type="entry name" value="CoA_transf_3"/>
    <property type="match status" value="1"/>
</dbReference>
<dbReference type="AlphaFoldDB" id="A0A154VQ78"/>
<dbReference type="STRING" id="580166.AUP43_12990"/>
<gene>
    <name evidence="2" type="ORF">AUP43_12990</name>
</gene>
<dbReference type="EMBL" id="LPXN01000145">
    <property type="protein sequence ID" value="KZD03425.1"/>
    <property type="molecule type" value="Genomic_DNA"/>
</dbReference>
<dbReference type="Proteomes" id="UP000076400">
    <property type="component" value="Unassembled WGS sequence"/>
</dbReference>
<reference evidence="2 3" key="1">
    <citation type="submission" date="2015-12" db="EMBL/GenBank/DDBJ databases">
        <title>Genome sequence of Oceanibaculum pacificum MCCC 1A02656.</title>
        <authorList>
            <person name="Lu L."/>
            <person name="Lai Q."/>
            <person name="Shao Z."/>
            <person name="Qian P."/>
        </authorList>
    </citation>
    <scope>NUCLEOTIDE SEQUENCE [LARGE SCALE GENOMIC DNA]</scope>
    <source>
        <strain evidence="2 3">MCCC 1A02656</strain>
    </source>
</reference>
<keyword evidence="3" id="KW-1185">Reference proteome</keyword>
<sequence length="413" mass="43884">MQTTAPLSHLRVLDLSRVLAGPWATQFLADMGAYVIKVEKPGEGDDTRGWGPPYLVEPEADNPGLSAYYLACNRGKRSIEIDMATPEGQALIRRLAAECDVVVENYKVGGLAKYGLDYDDLKQVNPRLIWCSITGFGQTGPYAKRAGYDFLIQAMSGLMSITGKPAGEPGAEPMKVGVAISDQICGLYGLSAILTALIQRDRTGQGERIDMALLDTQIATLANQASNYLVSGQPPGRMGNAHPNVVPYQVFKTADGHMILAIGNDGQFARFCAVAGAGHLAADPLYRTNSGRIVNRAALIPLLAEIIAGRGTAEWVALLENHAVPCGPINDLAQVFADPQVQARGLRRTLSSAAAPAIPQVGNPVKFASGPTTSDRAPPALGADTATVLREVLGMADPEIAALLRHRQRPAQE</sequence>
<organism evidence="2 3">
    <name type="scientific">Oceanibaculum pacificum</name>
    <dbReference type="NCBI Taxonomy" id="580166"/>
    <lineage>
        <taxon>Bacteria</taxon>
        <taxon>Pseudomonadati</taxon>
        <taxon>Pseudomonadota</taxon>
        <taxon>Alphaproteobacteria</taxon>
        <taxon>Rhodospirillales</taxon>
        <taxon>Oceanibaculaceae</taxon>
        <taxon>Oceanibaculum</taxon>
    </lineage>
</organism>
<dbReference type="GO" id="GO:0008410">
    <property type="term" value="F:CoA-transferase activity"/>
    <property type="evidence" value="ECO:0007669"/>
    <property type="project" value="TreeGrafter"/>
</dbReference>
<dbReference type="InterPro" id="IPR044855">
    <property type="entry name" value="CoA-Trfase_III_dom3_sf"/>
</dbReference>
<keyword evidence="1 2" id="KW-0808">Transferase</keyword>
<dbReference type="PANTHER" id="PTHR48207">
    <property type="entry name" value="SUCCINATE--HYDROXYMETHYLGLUTARATE COA-TRANSFERASE"/>
    <property type="match status" value="1"/>
</dbReference>
<dbReference type="RefSeq" id="WP_067559040.1">
    <property type="nucleotide sequence ID" value="NZ_LPXN01000145.1"/>
</dbReference>
<protein>
    <submittedName>
        <fullName evidence="2">CoA-transferase</fullName>
    </submittedName>
</protein>
<dbReference type="InterPro" id="IPR003673">
    <property type="entry name" value="CoA-Trfase_fam_III"/>
</dbReference>
<dbReference type="Gene3D" id="3.30.1540.10">
    <property type="entry name" value="formyl-coa transferase, domain 3"/>
    <property type="match status" value="1"/>
</dbReference>
<dbReference type="InterPro" id="IPR023606">
    <property type="entry name" value="CoA-Trfase_III_dom_1_sf"/>
</dbReference>
<dbReference type="SUPFAM" id="SSF89796">
    <property type="entry name" value="CoA-transferase family III (CaiB/BaiF)"/>
    <property type="match status" value="1"/>
</dbReference>
<proteinExistence type="predicted"/>
<dbReference type="PANTHER" id="PTHR48207:SF3">
    <property type="entry name" value="SUCCINATE--HYDROXYMETHYLGLUTARATE COA-TRANSFERASE"/>
    <property type="match status" value="1"/>
</dbReference>
<evidence type="ECO:0000313" key="3">
    <source>
        <dbReference type="Proteomes" id="UP000076400"/>
    </source>
</evidence>
<dbReference type="Gene3D" id="3.40.50.10540">
    <property type="entry name" value="Crotonobetainyl-coa:carnitine coa-transferase, domain 1"/>
    <property type="match status" value="1"/>
</dbReference>